<feature type="transmembrane region" description="Helical" evidence="2">
    <location>
        <begin position="299"/>
        <end position="319"/>
    </location>
</feature>
<keyword evidence="4" id="KW-1185">Reference proteome</keyword>
<evidence type="ECO:0000313" key="3">
    <source>
        <dbReference type="EMBL" id="GLJ80144.1"/>
    </source>
</evidence>
<reference evidence="3" key="1">
    <citation type="journal article" date="2014" name="Int. J. Syst. Evol. Microbiol.">
        <title>Complete genome sequence of Corynebacterium casei LMG S-19264T (=DSM 44701T), isolated from a smear-ripened cheese.</title>
        <authorList>
            <consortium name="US DOE Joint Genome Institute (JGI-PGF)"/>
            <person name="Walter F."/>
            <person name="Albersmeier A."/>
            <person name="Kalinowski J."/>
            <person name="Ruckert C."/>
        </authorList>
    </citation>
    <scope>NUCLEOTIDE SEQUENCE</scope>
    <source>
        <strain evidence="3">VKM Ac-1447</strain>
    </source>
</reference>
<accession>A0A9W6M3R4</accession>
<keyword evidence="2" id="KW-0472">Membrane</keyword>
<evidence type="ECO:0000313" key="4">
    <source>
        <dbReference type="Proteomes" id="UP001142317"/>
    </source>
</evidence>
<evidence type="ECO:0000256" key="1">
    <source>
        <dbReference type="SAM" id="MobiDB-lite"/>
    </source>
</evidence>
<dbReference type="AlphaFoldDB" id="A0A9W6M3R4"/>
<dbReference type="EMBL" id="BSEO01000011">
    <property type="protein sequence ID" value="GLJ80144.1"/>
    <property type="molecule type" value="Genomic_DNA"/>
</dbReference>
<evidence type="ECO:0000256" key="2">
    <source>
        <dbReference type="SAM" id="Phobius"/>
    </source>
</evidence>
<dbReference type="Proteomes" id="UP001142317">
    <property type="component" value="Unassembled WGS sequence"/>
</dbReference>
<feature type="transmembrane region" description="Helical" evidence="2">
    <location>
        <begin position="81"/>
        <end position="101"/>
    </location>
</feature>
<protein>
    <submittedName>
        <fullName evidence="3">Uncharacterized protein</fullName>
    </submittedName>
</protein>
<proteinExistence type="predicted"/>
<sequence length="428" mass="41937">MNRLLVALLSAVDALVAVAVGVVAALAPLTVLWAVAFGAGADWSALWPAAVRLWQLGNLVPLEITLPQEYTVATGIAPDAVTMPLSLAPLAVAGLIAMFAARSGGRAAAAGAGFTGVVVGAGTVAALSTVLATTAATPIASVTPWQAVLFPTLVFAVPALVGSLVRAWRDGDDGPVDSLFVRLDRSGYAAAVSAAGRALAISALGFAAVGALLVGVAVLARGGAIISLFQAANVDALGATAFTIAQLAYLPTLIVWGAAFAAGPGFVVGAGSTVAASGTQLGVIPSIPVLAAIPPSTPSFALLLALLFVAVGFIAGLAARRRLPAPPSRSAVEPVGPRLAALGGLVVASGLVAAVLSALASGALGPDRLTQVGPAPGAVGLAFALEIGLGAAIALLGPRAAGAARGSDADDRDRERAGARDADAPWVE</sequence>
<feature type="transmembrane region" description="Helical" evidence="2">
    <location>
        <begin position="274"/>
        <end position="293"/>
    </location>
</feature>
<dbReference type="InterPro" id="IPR045931">
    <property type="entry name" value="DUF6350"/>
</dbReference>
<organism evidence="3 4">
    <name type="scientific">Microbacterium imperiale</name>
    <dbReference type="NCBI Taxonomy" id="33884"/>
    <lineage>
        <taxon>Bacteria</taxon>
        <taxon>Bacillati</taxon>
        <taxon>Actinomycetota</taxon>
        <taxon>Actinomycetes</taxon>
        <taxon>Micrococcales</taxon>
        <taxon>Microbacteriaceae</taxon>
        <taxon>Microbacterium</taxon>
    </lineage>
</organism>
<dbReference type="RefSeq" id="WP_210006040.1">
    <property type="nucleotide sequence ID" value="NZ_BSEO01000011.1"/>
</dbReference>
<reference evidence="3" key="2">
    <citation type="submission" date="2023-01" db="EMBL/GenBank/DDBJ databases">
        <authorList>
            <person name="Sun Q."/>
            <person name="Evtushenko L."/>
        </authorList>
    </citation>
    <scope>NUCLEOTIDE SEQUENCE</scope>
    <source>
        <strain evidence="3">VKM Ac-1447</strain>
    </source>
</reference>
<feature type="transmembrane region" description="Helical" evidence="2">
    <location>
        <begin position="239"/>
        <end position="262"/>
    </location>
</feature>
<comment type="caution">
    <text evidence="3">The sequence shown here is derived from an EMBL/GenBank/DDBJ whole genome shotgun (WGS) entry which is preliminary data.</text>
</comment>
<keyword evidence="2" id="KW-1133">Transmembrane helix</keyword>
<feature type="transmembrane region" description="Helical" evidence="2">
    <location>
        <begin position="113"/>
        <end position="136"/>
    </location>
</feature>
<name>A0A9W6M3R4_9MICO</name>
<feature type="transmembrane region" description="Helical" evidence="2">
    <location>
        <begin position="339"/>
        <end position="365"/>
    </location>
</feature>
<feature type="transmembrane region" description="Helical" evidence="2">
    <location>
        <begin position="188"/>
        <end position="219"/>
    </location>
</feature>
<feature type="region of interest" description="Disordered" evidence="1">
    <location>
        <begin position="403"/>
        <end position="428"/>
    </location>
</feature>
<feature type="transmembrane region" description="Helical" evidence="2">
    <location>
        <begin position="377"/>
        <end position="397"/>
    </location>
</feature>
<feature type="compositionally biased region" description="Basic and acidic residues" evidence="1">
    <location>
        <begin position="407"/>
        <end position="428"/>
    </location>
</feature>
<feature type="transmembrane region" description="Helical" evidence="2">
    <location>
        <begin position="148"/>
        <end position="168"/>
    </location>
</feature>
<gene>
    <name evidence="3" type="ORF">GCM10017586_18270</name>
</gene>
<dbReference type="Pfam" id="PF19877">
    <property type="entry name" value="DUF6350"/>
    <property type="match status" value="1"/>
</dbReference>
<keyword evidence="2" id="KW-0812">Transmembrane</keyword>